<reference evidence="6" key="2">
    <citation type="submission" date="2023-05" db="EMBL/GenBank/DDBJ databases">
        <authorList>
            <consortium name="Lawrence Berkeley National Laboratory"/>
            <person name="Steindorff A."/>
            <person name="Hensen N."/>
            <person name="Bonometti L."/>
            <person name="Westerberg I."/>
            <person name="Brannstrom I.O."/>
            <person name="Guillou S."/>
            <person name="Cros-Aarteil S."/>
            <person name="Calhoun S."/>
            <person name="Haridas S."/>
            <person name="Kuo A."/>
            <person name="Mondo S."/>
            <person name="Pangilinan J."/>
            <person name="Riley R."/>
            <person name="Labutti K."/>
            <person name="Andreopoulos B."/>
            <person name="Lipzen A."/>
            <person name="Chen C."/>
            <person name="Yanf M."/>
            <person name="Daum C."/>
            <person name="Ng V."/>
            <person name="Clum A."/>
            <person name="Ohm R."/>
            <person name="Martin F."/>
            <person name="Silar P."/>
            <person name="Natvig D."/>
            <person name="Lalanne C."/>
            <person name="Gautier V."/>
            <person name="Ament-Velasquez S.L."/>
            <person name="Kruys A."/>
            <person name="Hutchinson M.I."/>
            <person name="Powell A.J."/>
            <person name="Barry K."/>
            <person name="Miller A.N."/>
            <person name="Grigoriev I.V."/>
            <person name="Debuchy R."/>
            <person name="Gladieux P."/>
            <person name="Thoren M.H."/>
            <person name="Johannesson H."/>
        </authorList>
    </citation>
    <scope>NUCLEOTIDE SEQUENCE</scope>
    <source>
        <strain evidence="6">CBS 532.94</strain>
    </source>
</reference>
<dbReference type="SUPFAM" id="SSF51905">
    <property type="entry name" value="FAD/NAD(P)-binding domain"/>
    <property type="match status" value="1"/>
</dbReference>
<gene>
    <name evidence="6" type="ORF">C8A03DRAFT_36890</name>
</gene>
<dbReference type="EMBL" id="MU860282">
    <property type="protein sequence ID" value="KAK4235271.1"/>
    <property type="molecule type" value="Genomic_DNA"/>
</dbReference>
<dbReference type="PANTHER" id="PTHR13789">
    <property type="entry name" value="MONOOXYGENASE"/>
    <property type="match status" value="1"/>
</dbReference>
<dbReference type="InterPro" id="IPR036188">
    <property type="entry name" value="FAD/NAD-bd_sf"/>
</dbReference>
<proteinExistence type="inferred from homology"/>
<feature type="region of interest" description="Disordered" evidence="4">
    <location>
        <begin position="56"/>
        <end position="75"/>
    </location>
</feature>
<dbReference type="PANTHER" id="PTHR13789:SF261">
    <property type="entry name" value="HYDROXYLASE, PUTATIVE (AFU_ORTHOLOGUE AFUA_7G00590)-RELATED"/>
    <property type="match status" value="1"/>
</dbReference>
<evidence type="ECO:0000256" key="4">
    <source>
        <dbReference type="SAM" id="MobiDB-lite"/>
    </source>
</evidence>
<evidence type="ECO:0000313" key="6">
    <source>
        <dbReference type="EMBL" id="KAK4235271.1"/>
    </source>
</evidence>
<keyword evidence="3 6" id="KW-0503">Monooxygenase</keyword>
<dbReference type="Gene3D" id="3.30.9.30">
    <property type="match status" value="1"/>
</dbReference>
<sequence>MNGTASSHPAANGLGVAIIGAVIGGLTTAVYLRKQRHKATILEQSRFANEMDGAMHLAPNATGHDASNNRTSDIDPIEPNKPWQRPWHLVRRVHLHEDVKRRATSSEGEGVPAALKTCSRVVDVDPTAGAAVLENGQVVQGDVMAGADGVHSVFRAKVPGGNIKTNPSGKSAFRFLVSRQAALDDPVTARFAQKSGGLIIWYGGDRRVIISFHKLDFAMQRTTSRAAAGTDGTPPLVRNMIQLLRDLARTAGEMAV</sequence>
<evidence type="ECO:0000256" key="5">
    <source>
        <dbReference type="SAM" id="Phobius"/>
    </source>
</evidence>
<evidence type="ECO:0000256" key="3">
    <source>
        <dbReference type="ARBA" id="ARBA00023033"/>
    </source>
</evidence>
<name>A0AAN7C5E6_9PEZI</name>
<evidence type="ECO:0000256" key="1">
    <source>
        <dbReference type="ARBA" id="ARBA00007992"/>
    </source>
</evidence>
<dbReference type="Gene3D" id="3.50.50.60">
    <property type="entry name" value="FAD/NAD(P)-binding domain"/>
    <property type="match status" value="2"/>
</dbReference>
<dbReference type="GO" id="GO:0004497">
    <property type="term" value="F:monooxygenase activity"/>
    <property type="evidence" value="ECO:0007669"/>
    <property type="project" value="UniProtKB-KW"/>
</dbReference>
<reference evidence="6" key="1">
    <citation type="journal article" date="2023" name="Mol. Phylogenet. Evol.">
        <title>Genome-scale phylogeny and comparative genomics of the fungal order Sordariales.</title>
        <authorList>
            <person name="Hensen N."/>
            <person name="Bonometti L."/>
            <person name="Westerberg I."/>
            <person name="Brannstrom I.O."/>
            <person name="Guillou S."/>
            <person name="Cros-Aarteil S."/>
            <person name="Calhoun S."/>
            <person name="Haridas S."/>
            <person name="Kuo A."/>
            <person name="Mondo S."/>
            <person name="Pangilinan J."/>
            <person name="Riley R."/>
            <person name="LaButti K."/>
            <person name="Andreopoulos B."/>
            <person name="Lipzen A."/>
            <person name="Chen C."/>
            <person name="Yan M."/>
            <person name="Daum C."/>
            <person name="Ng V."/>
            <person name="Clum A."/>
            <person name="Steindorff A."/>
            <person name="Ohm R.A."/>
            <person name="Martin F."/>
            <person name="Silar P."/>
            <person name="Natvig D.O."/>
            <person name="Lalanne C."/>
            <person name="Gautier V."/>
            <person name="Ament-Velasquez S.L."/>
            <person name="Kruys A."/>
            <person name="Hutchinson M.I."/>
            <person name="Powell A.J."/>
            <person name="Barry K."/>
            <person name="Miller A.N."/>
            <person name="Grigoriev I.V."/>
            <person name="Debuchy R."/>
            <person name="Gladieux P."/>
            <person name="Hiltunen Thoren M."/>
            <person name="Johannesson H."/>
        </authorList>
    </citation>
    <scope>NUCLEOTIDE SEQUENCE</scope>
    <source>
        <strain evidence="6">CBS 532.94</strain>
    </source>
</reference>
<keyword evidence="5" id="KW-1133">Transmembrane helix</keyword>
<protein>
    <submittedName>
        <fullName evidence="6">FAD-dependent monooxygenase</fullName>
    </submittedName>
</protein>
<keyword evidence="5" id="KW-0812">Transmembrane</keyword>
<comment type="similarity">
    <text evidence="1">Belongs to the paxM FAD-dependent monooxygenase family.</text>
</comment>
<dbReference type="Proteomes" id="UP001303760">
    <property type="component" value="Unassembled WGS sequence"/>
</dbReference>
<dbReference type="InterPro" id="IPR050493">
    <property type="entry name" value="FAD-dep_Monooxygenase_BioMet"/>
</dbReference>
<dbReference type="Gene3D" id="3.30.9.10">
    <property type="entry name" value="D-Amino Acid Oxidase, subunit A, domain 2"/>
    <property type="match status" value="1"/>
</dbReference>
<keyword evidence="2" id="KW-0560">Oxidoreductase</keyword>
<comment type="caution">
    <text evidence="6">The sequence shown here is derived from an EMBL/GenBank/DDBJ whole genome shotgun (WGS) entry which is preliminary data.</text>
</comment>
<accession>A0AAN7C5E6</accession>
<dbReference type="AlphaFoldDB" id="A0AAN7C5E6"/>
<keyword evidence="5" id="KW-0472">Membrane</keyword>
<organism evidence="6 7">
    <name type="scientific">Achaetomium macrosporum</name>
    <dbReference type="NCBI Taxonomy" id="79813"/>
    <lineage>
        <taxon>Eukaryota</taxon>
        <taxon>Fungi</taxon>
        <taxon>Dikarya</taxon>
        <taxon>Ascomycota</taxon>
        <taxon>Pezizomycotina</taxon>
        <taxon>Sordariomycetes</taxon>
        <taxon>Sordariomycetidae</taxon>
        <taxon>Sordariales</taxon>
        <taxon>Chaetomiaceae</taxon>
        <taxon>Achaetomium</taxon>
    </lineage>
</organism>
<evidence type="ECO:0000256" key="2">
    <source>
        <dbReference type="ARBA" id="ARBA00023002"/>
    </source>
</evidence>
<feature type="transmembrane region" description="Helical" evidence="5">
    <location>
        <begin position="12"/>
        <end position="32"/>
    </location>
</feature>
<keyword evidence="7" id="KW-1185">Reference proteome</keyword>
<evidence type="ECO:0000313" key="7">
    <source>
        <dbReference type="Proteomes" id="UP001303760"/>
    </source>
</evidence>